<evidence type="ECO:0000259" key="8">
    <source>
        <dbReference type="Pfam" id="PF00082"/>
    </source>
</evidence>
<evidence type="ECO:0000256" key="2">
    <source>
        <dbReference type="ARBA" id="ARBA00022670"/>
    </source>
</evidence>
<keyword evidence="3 6" id="KW-0378">Hydrolase</keyword>
<dbReference type="Gene3D" id="3.40.50.200">
    <property type="entry name" value="Peptidase S8/S53 domain"/>
    <property type="match status" value="2"/>
</dbReference>
<feature type="active site" description="Charge relay system" evidence="5 6">
    <location>
        <position position="229"/>
    </location>
</feature>
<evidence type="ECO:0000256" key="7">
    <source>
        <dbReference type="SAM" id="SignalP"/>
    </source>
</evidence>
<dbReference type="HOGENOM" id="CLU_376324_0_0_6"/>
<feature type="chain" id="PRO_5003010963" evidence="7">
    <location>
        <begin position="28"/>
        <end position="737"/>
    </location>
</feature>
<dbReference type="Proteomes" id="UP000009102">
    <property type="component" value="Chromosome"/>
</dbReference>
<dbReference type="PANTHER" id="PTHR43806:SF11">
    <property type="entry name" value="CEREVISIN-RELATED"/>
    <property type="match status" value="1"/>
</dbReference>
<feature type="domain" description="Peptidase S8/S53" evidence="8">
    <location>
        <begin position="178"/>
        <end position="388"/>
    </location>
</feature>
<dbReference type="Pfam" id="PF00082">
    <property type="entry name" value="Peptidase_S8"/>
    <property type="match status" value="2"/>
</dbReference>
<feature type="active site" description="Charge relay system" evidence="5 6">
    <location>
        <position position="551"/>
    </location>
</feature>
<feature type="signal peptide" evidence="7">
    <location>
        <begin position="1"/>
        <end position="27"/>
    </location>
</feature>
<dbReference type="EMBL" id="CP001801">
    <property type="protein sequence ID" value="ACX96532.1"/>
    <property type="molecule type" value="Genomic_DNA"/>
</dbReference>
<dbReference type="PANTHER" id="PTHR43806">
    <property type="entry name" value="PEPTIDASE S8"/>
    <property type="match status" value="1"/>
</dbReference>
<dbReference type="eggNOG" id="COG1404">
    <property type="taxonomic scope" value="Bacteria"/>
</dbReference>
<evidence type="ECO:0000256" key="5">
    <source>
        <dbReference type="PIRSR" id="PIRSR615500-1"/>
    </source>
</evidence>
<dbReference type="GO" id="GO:0006508">
    <property type="term" value="P:proteolysis"/>
    <property type="evidence" value="ECO:0007669"/>
    <property type="project" value="UniProtKB-KW"/>
</dbReference>
<keyword evidence="11" id="KW-1185">Reference proteome</keyword>
<feature type="domain" description="Peptidase S8/S53" evidence="8">
    <location>
        <begin position="539"/>
        <end position="583"/>
    </location>
</feature>
<comment type="similarity">
    <text evidence="1 6">Belongs to the peptidase S8 family.</text>
</comment>
<dbReference type="InterPro" id="IPR050131">
    <property type="entry name" value="Peptidase_S8_subtilisin-like"/>
</dbReference>
<feature type="domain" description="Fervidolysin-like N-terminal prodomain" evidence="9">
    <location>
        <begin position="43"/>
        <end position="120"/>
    </location>
</feature>
<organism evidence="10 11">
    <name type="scientific">Halothiobacillus neapolitanus (strain ATCC 23641 / DSM 15147 / CIP 104769 / NCIMB 8539 / c2)</name>
    <name type="common">Thiobacillus neapolitanus</name>
    <dbReference type="NCBI Taxonomy" id="555778"/>
    <lineage>
        <taxon>Bacteria</taxon>
        <taxon>Pseudomonadati</taxon>
        <taxon>Pseudomonadota</taxon>
        <taxon>Gammaproteobacteria</taxon>
        <taxon>Chromatiales</taxon>
        <taxon>Halothiobacillaceae</taxon>
        <taxon>Halothiobacillus</taxon>
    </lineage>
</organism>
<reference evidence="10 11" key="1">
    <citation type="submission" date="2009-10" db="EMBL/GenBank/DDBJ databases">
        <title>Complete sequence of Halothiobacillus neapolitanus c2.</title>
        <authorList>
            <consortium name="US DOE Joint Genome Institute"/>
            <person name="Lucas S."/>
            <person name="Copeland A."/>
            <person name="Lapidus A."/>
            <person name="Glavina del Rio T."/>
            <person name="Tice H."/>
            <person name="Bruce D."/>
            <person name="Goodwin L."/>
            <person name="Pitluck S."/>
            <person name="Davenport K."/>
            <person name="Brettin T."/>
            <person name="Detter J.C."/>
            <person name="Han C."/>
            <person name="Tapia R."/>
            <person name="Larimer F."/>
            <person name="Land M."/>
            <person name="Hauser L."/>
            <person name="Kyrpides N."/>
            <person name="Mikhailova N."/>
            <person name="Kerfeld C."/>
            <person name="Cannon G."/>
            <person name="Heinhort S."/>
        </authorList>
    </citation>
    <scope>NUCLEOTIDE SEQUENCE [LARGE SCALE GENOMIC DNA]</scope>
    <source>
        <strain evidence="11">ATCC 23641 / c2</strain>
    </source>
</reference>
<keyword evidence="2 6" id="KW-0645">Protease</keyword>
<dbReference type="InterPro" id="IPR015500">
    <property type="entry name" value="Peptidase_S8_subtilisin-rel"/>
</dbReference>
<protein>
    <submittedName>
        <fullName evidence="10">Peptidase S8 and S53 subtilisin kexin sedolisin</fullName>
    </submittedName>
</protein>
<dbReference type="InterPro" id="IPR022398">
    <property type="entry name" value="Peptidase_S8_His-AS"/>
</dbReference>
<evidence type="ECO:0000256" key="3">
    <source>
        <dbReference type="ARBA" id="ARBA00022801"/>
    </source>
</evidence>
<evidence type="ECO:0000256" key="1">
    <source>
        <dbReference type="ARBA" id="ARBA00011073"/>
    </source>
</evidence>
<dbReference type="InterPro" id="IPR023828">
    <property type="entry name" value="Peptidase_S8_Ser-AS"/>
</dbReference>
<keyword evidence="4 6" id="KW-0720">Serine protease</keyword>
<dbReference type="KEGG" id="hna:Hneap_1707"/>
<dbReference type="RefSeq" id="WP_012824565.1">
    <property type="nucleotide sequence ID" value="NC_013422.1"/>
</dbReference>
<name>D0L1F9_HALNC</name>
<dbReference type="PROSITE" id="PS00138">
    <property type="entry name" value="SUBTILASE_SER"/>
    <property type="match status" value="1"/>
</dbReference>
<accession>D0L1F9</accession>
<dbReference type="InterPro" id="IPR036852">
    <property type="entry name" value="Peptidase_S8/S53_dom_sf"/>
</dbReference>
<evidence type="ECO:0000313" key="11">
    <source>
        <dbReference type="Proteomes" id="UP000009102"/>
    </source>
</evidence>
<proteinExistence type="inferred from homology"/>
<sequence>MTLRHTLYTKCALGLLCALALNLPAQAGLPVSTTNIALPAPSAASSYKPDTVVPNEVLVKFGSTLSAQNMTPTLNSMASSVKQINRSGLTLVKLTPGTETISSAMATLRAMPGVISVQPNFIYHSTALPNDPEIGQQWALKNIGQTVSNATYATSNPGTPGDDIDAESAWQYQSDCSSVTVAVVDTGINYTQQDLVNSMWNGGTQYPHHGYDFVDNDNDPYPTTGDELHGTHVAGIIGAEGNNGIEGSGVCQKASIMSVRSLDSSGGSTASVVQGVYFAIDHGARIINMSLGGSGGFDQDFSDAISYAQSKGALVVVAAGNGDANGNGVDVDQTPFYPCAFPQDNLICVAALDQSFQLASFSNYGATSVDVGAPGTNILSTFAGPTLTTDFSSGWTASLGTSTGWGYGKTTSGIPILVNPVDYGKSNYAPSTDDRIWTDFTFAPGTQHVALNYYLQGRMATGDYLNSGVAVGSNTDPFGSSGTQLQHETDTLSSPAAAYPIDQCAGKTCSIGFQLTSTPVSAGDTGPLIAFFELNTVATNTHEMGIENGTSMAAPVVSGIAALLMASDPAASDIDVVQAIKNSGIPVPTLSGVTTTGKAVNAMRALANLHLSVTGLADQTGTAGQPLSVTFSISGLNALAVSASSSNTSVLANTAITGQNSCTQTGGCTLQLLPAMGGTSTIYVTVSDTFGQQSTGSFLLTVPSSGGGGGGSMNWTFLLVLAVILAAGQWRRRGLES</sequence>
<dbReference type="STRING" id="555778.Hneap_1707"/>
<evidence type="ECO:0000256" key="6">
    <source>
        <dbReference type="PROSITE-ProRule" id="PRU01240"/>
    </source>
</evidence>
<gene>
    <name evidence="10" type="ordered locus">Hneap_1707</name>
</gene>
<dbReference type="PROSITE" id="PS00137">
    <property type="entry name" value="SUBTILASE_HIS"/>
    <property type="match status" value="1"/>
</dbReference>
<dbReference type="PRINTS" id="PR00723">
    <property type="entry name" value="SUBTILISIN"/>
</dbReference>
<evidence type="ECO:0000259" key="9">
    <source>
        <dbReference type="Pfam" id="PF22148"/>
    </source>
</evidence>
<feature type="active site" description="Charge relay system" evidence="5 6">
    <location>
        <position position="185"/>
    </location>
</feature>
<evidence type="ECO:0000256" key="4">
    <source>
        <dbReference type="ARBA" id="ARBA00022825"/>
    </source>
</evidence>
<dbReference type="InterPro" id="IPR054399">
    <property type="entry name" value="Fervidolysin-like_N_prodom"/>
</dbReference>
<keyword evidence="7" id="KW-0732">Signal</keyword>
<dbReference type="InterPro" id="IPR000209">
    <property type="entry name" value="Peptidase_S8/S53_dom"/>
</dbReference>
<dbReference type="OrthoDB" id="9790784at2"/>
<evidence type="ECO:0000313" key="10">
    <source>
        <dbReference type="EMBL" id="ACX96532.1"/>
    </source>
</evidence>
<dbReference type="PROSITE" id="PS51892">
    <property type="entry name" value="SUBTILASE"/>
    <property type="match status" value="1"/>
</dbReference>
<dbReference type="AlphaFoldDB" id="D0L1F9"/>
<dbReference type="GO" id="GO:0004252">
    <property type="term" value="F:serine-type endopeptidase activity"/>
    <property type="evidence" value="ECO:0007669"/>
    <property type="project" value="UniProtKB-UniRule"/>
</dbReference>
<dbReference type="SUPFAM" id="SSF52743">
    <property type="entry name" value="Subtilisin-like"/>
    <property type="match status" value="1"/>
</dbReference>
<dbReference type="Pfam" id="PF22148">
    <property type="entry name" value="Fervidolysin_NPro-like"/>
    <property type="match status" value="1"/>
</dbReference>